<organism evidence="6 7">
    <name type="scientific">Candidatus Kaiserbacteria bacterium RIFCSPHIGHO2_01_FULL_53_29</name>
    <dbReference type="NCBI Taxonomy" id="1798480"/>
    <lineage>
        <taxon>Bacteria</taxon>
        <taxon>Candidatus Kaiseribacteriota</taxon>
    </lineage>
</organism>
<evidence type="ECO:0000256" key="5">
    <source>
        <dbReference type="SAM" id="Phobius"/>
    </source>
</evidence>
<feature type="transmembrane region" description="Helical" evidence="5">
    <location>
        <begin position="232"/>
        <end position="252"/>
    </location>
</feature>
<dbReference type="PANTHER" id="PTHR16950:SF16">
    <property type="entry name" value="ZINC TRANSPORTER ZIP13"/>
    <property type="match status" value="1"/>
</dbReference>
<evidence type="ECO:0000256" key="3">
    <source>
        <dbReference type="ARBA" id="ARBA00022989"/>
    </source>
</evidence>
<name>A0A1F6CY56_9BACT</name>
<feature type="transmembrane region" description="Helical" evidence="5">
    <location>
        <begin position="198"/>
        <end position="220"/>
    </location>
</feature>
<feature type="transmembrane region" description="Helical" evidence="5">
    <location>
        <begin position="41"/>
        <end position="62"/>
    </location>
</feature>
<proteinExistence type="predicted"/>
<feature type="transmembrane region" description="Helical" evidence="5">
    <location>
        <begin position="12"/>
        <end position="34"/>
    </location>
</feature>
<protein>
    <recommendedName>
        <fullName evidence="8">ZIP family metal transporter</fullName>
    </recommendedName>
</protein>
<dbReference type="InterPro" id="IPR003689">
    <property type="entry name" value="ZIP"/>
</dbReference>
<dbReference type="STRING" id="1798480.A2851_05805"/>
<dbReference type="GO" id="GO:0005385">
    <property type="term" value="F:zinc ion transmembrane transporter activity"/>
    <property type="evidence" value="ECO:0007669"/>
    <property type="project" value="TreeGrafter"/>
</dbReference>
<feature type="transmembrane region" description="Helical" evidence="5">
    <location>
        <begin position="172"/>
        <end position="192"/>
    </location>
</feature>
<evidence type="ECO:0000256" key="4">
    <source>
        <dbReference type="ARBA" id="ARBA00023136"/>
    </source>
</evidence>
<dbReference type="PANTHER" id="PTHR16950">
    <property type="entry name" value="ZINC TRANSPORTER SLC39A7 HISTIDINE-RICH MEMBRANE PROTEIN KE4"/>
    <property type="match status" value="1"/>
</dbReference>
<feature type="transmembrane region" description="Helical" evidence="5">
    <location>
        <begin position="74"/>
        <end position="93"/>
    </location>
</feature>
<evidence type="ECO:0000313" key="7">
    <source>
        <dbReference type="Proteomes" id="UP000176863"/>
    </source>
</evidence>
<evidence type="ECO:0008006" key="8">
    <source>
        <dbReference type="Google" id="ProtNLM"/>
    </source>
</evidence>
<accession>A0A1F6CY56</accession>
<comment type="subcellular location">
    <subcellularLocation>
        <location evidence="1">Membrane</location>
        <topology evidence="1">Multi-pass membrane protein</topology>
    </subcellularLocation>
</comment>
<sequence>MFFFHSMSPILAIFISILLVSFVSFSGVFLLSLHKTLLKKFLLYFVSFAVGALFANVFFHILPEAVEEASDVQRIFGLVLLGIILSLVLEKFIHWHHCHNLDCRDHHPVGTMVLIGDGAHNITDGILIATTYLVDMELGIATTIAIILHEIPQEIGDFAVLIHSGFSRSRALIWNFFSALTAFFGAIAVLVLREYISGIEYIFLPIIAGNFLYIAGSDLIPELHKESTFTQAFMQLCSIFLGIALIYAMTILEEPDHAMQQEHSDVVAHREQSTLLFS</sequence>
<comment type="caution">
    <text evidence="6">The sequence shown here is derived from an EMBL/GenBank/DDBJ whole genome shotgun (WGS) entry which is preliminary data.</text>
</comment>
<reference evidence="6 7" key="1">
    <citation type="journal article" date="2016" name="Nat. Commun.">
        <title>Thousands of microbial genomes shed light on interconnected biogeochemical processes in an aquifer system.</title>
        <authorList>
            <person name="Anantharaman K."/>
            <person name="Brown C.T."/>
            <person name="Hug L.A."/>
            <person name="Sharon I."/>
            <person name="Castelle C.J."/>
            <person name="Probst A.J."/>
            <person name="Thomas B.C."/>
            <person name="Singh A."/>
            <person name="Wilkins M.J."/>
            <person name="Karaoz U."/>
            <person name="Brodie E.L."/>
            <person name="Williams K.H."/>
            <person name="Hubbard S.S."/>
            <person name="Banfield J.F."/>
        </authorList>
    </citation>
    <scope>NUCLEOTIDE SEQUENCE [LARGE SCALE GENOMIC DNA]</scope>
</reference>
<dbReference type="Pfam" id="PF02535">
    <property type="entry name" value="Zip"/>
    <property type="match status" value="1"/>
</dbReference>
<dbReference type="AlphaFoldDB" id="A0A1F6CY56"/>
<dbReference type="GO" id="GO:0016020">
    <property type="term" value="C:membrane"/>
    <property type="evidence" value="ECO:0007669"/>
    <property type="project" value="UniProtKB-SubCell"/>
</dbReference>
<dbReference type="Proteomes" id="UP000176863">
    <property type="component" value="Unassembled WGS sequence"/>
</dbReference>
<evidence type="ECO:0000313" key="6">
    <source>
        <dbReference type="EMBL" id="OGG54047.1"/>
    </source>
</evidence>
<gene>
    <name evidence="6" type="ORF">A2851_05805</name>
</gene>
<evidence type="ECO:0000256" key="1">
    <source>
        <dbReference type="ARBA" id="ARBA00004141"/>
    </source>
</evidence>
<evidence type="ECO:0000256" key="2">
    <source>
        <dbReference type="ARBA" id="ARBA00022692"/>
    </source>
</evidence>
<keyword evidence="3 5" id="KW-1133">Transmembrane helix</keyword>
<dbReference type="GO" id="GO:0006882">
    <property type="term" value="P:intracellular zinc ion homeostasis"/>
    <property type="evidence" value="ECO:0007669"/>
    <property type="project" value="TreeGrafter"/>
</dbReference>
<keyword evidence="2 5" id="KW-0812">Transmembrane</keyword>
<dbReference type="EMBL" id="MFKT01000005">
    <property type="protein sequence ID" value="OGG54047.1"/>
    <property type="molecule type" value="Genomic_DNA"/>
</dbReference>
<keyword evidence="4 5" id="KW-0472">Membrane</keyword>